<organism evidence="1 2">
    <name type="scientific">Pleurodeles waltl</name>
    <name type="common">Iberian ribbed newt</name>
    <dbReference type="NCBI Taxonomy" id="8319"/>
    <lineage>
        <taxon>Eukaryota</taxon>
        <taxon>Metazoa</taxon>
        <taxon>Chordata</taxon>
        <taxon>Craniata</taxon>
        <taxon>Vertebrata</taxon>
        <taxon>Euteleostomi</taxon>
        <taxon>Amphibia</taxon>
        <taxon>Batrachia</taxon>
        <taxon>Caudata</taxon>
        <taxon>Salamandroidea</taxon>
        <taxon>Salamandridae</taxon>
        <taxon>Pleurodelinae</taxon>
        <taxon>Pleurodeles</taxon>
    </lineage>
</organism>
<reference evidence="1" key="1">
    <citation type="journal article" date="2022" name="bioRxiv">
        <title>Sequencing and chromosome-scale assembly of the giantPleurodeles waltlgenome.</title>
        <authorList>
            <person name="Brown T."/>
            <person name="Elewa A."/>
            <person name="Iarovenko S."/>
            <person name="Subramanian E."/>
            <person name="Araus A.J."/>
            <person name="Petzold A."/>
            <person name="Susuki M."/>
            <person name="Suzuki K.-i.T."/>
            <person name="Hayashi T."/>
            <person name="Toyoda A."/>
            <person name="Oliveira C."/>
            <person name="Osipova E."/>
            <person name="Leigh N.D."/>
            <person name="Simon A."/>
            <person name="Yun M.H."/>
        </authorList>
    </citation>
    <scope>NUCLEOTIDE SEQUENCE</scope>
    <source>
        <strain evidence="1">20211129_DDA</strain>
        <tissue evidence="1">Liver</tissue>
    </source>
</reference>
<evidence type="ECO:0000313" key="1">
    <source>
        <dbReference type="EMBL" id="KAJ1130324.1"/>
    </source>
</evidence>
<sequence length="121" mass="12963">MEAGGGTVERATEGGQADVPSCIMLHAINSETAYFTLLLLRTISVLASCDSGYHTFISLWGRGALVALGRTGTPPPLHTPLKAAAVQKKPTTSSYALSPSKGWALRQLLAKHNTQRDWENE</sequence>
<keyword evidence="2" id="KW-1185">Reference proteome</keyword>
<protein>
    <submittedName>
        <fullName evidence="1">Uncharacterized protein</fullName>
    </submittedName>
</protein>
<gene>
    <name evidence="1" type="ORF">NDU88_008677</name>
</gene>
<evidence type="ECO:0000313" key="2">
    <source>
        <dbReference type="Proteomes" id="UP001066276"/>
    </source>
</evidence>
<accession>A0AAV7PTS3</accession>
<dbReference type="AlphaFoldDB" id="A0AAV7PTS3"/>
<dbReference type="Proteomes" id="UP001066276">
    <property type="component" value="Chromosome 7"/>
</dbReference>
<proteinExistence type="predicted"/>
<comment type="caution">
    <text evidence="1">The sequence shown here is derived from an EMBL/GenBank/DDBJ whole genome shotgun (WGS) entry which is preliminary data.</text>
</comment>
<dbReference type="EMBL" id="JANPWB010000011">
    <property type="protein sequence ID" value="KAJ1130324.1"/>
    <property type="molecule type" value="Genomic_DNA"/>
</dbReference>
<name>A0AAV7PTS3_PLEWA</name>